<keyword evidence="6" id="KW-0408">Iron</keyword>
<dbReference type="GO" id="GO:0030151">
    <property type="term" value="F:molybdenum ion binding"/>
    <property type="evidence" value="ECO:0007669"/>
    <property type="project" value="InterPro"/>
</dbReference>
<dbReference type="PANTHER" id="PTHR19372">
    <property type="entry name" value="SULFITE REDUCTASE"/>
    <property type="match status" value="1"/>
</dbReference>
<evidence type="ECO:0000256" key="4">
    <source>
        <dbReference type="ARBA" id="ARBA00022723"/>
    </source>
</evidence>
<evidence type="ECO:0000256" key="1">
    <source>
        <dbReference type="ARBA" id="ARBA00001924"/>
    </source>
</evidence>
<dbReference type="InterPro" id="IPR005066">
    <property type="entry name" value="MoCF_OxRdtse_dimer"/>
</dbReference>
<organism evidence="9 10">
    <name type="scientific">Pararhizobium mangrovi</name>
    <dbReference type="NCBI Taxonomy" id="2590452"/>
    <lineage>
        <taxon>Bacteria</taxon>
        <taxon>Pseudomonadati</taxon>
        <taxon>Pseudomonadota</taxon>
        <taxon>Alphaproteobacteria</taxon>
        <taxon>Hyphomicrobiales</taxon>
        <taxon>Rhizobiaceae</taxon>
        <taxon>Rhizobium/Agrobacterium group</taxon>
        <taxon>Pararhizobium</taxon>
    </lineage>
</organism>
<evidence type="ECO:0000313" key="10">
    <source>
        <dbReference type="Proteomes" id="UP000320314"/>
    </source>
</evidence>
<dbReference type="GO" id="GO:0008482">
    <property type="term" value="F:sulfite oxidase activity"/>
    <property type="evidence" value="ECO:0007669"/>
    <property type="project" value="TreeGrafter"/>
</dbReference>
<dbReference type="AlphaFoldDB" id="A0A506TXB4"/>
<dbReference type="InterPro" id="IPR014756">
    <property type="entry name" value="Ig_E-set"/>
</dbReference>
<keyword evidence="10" id="KW-1185">Reference proteome</keyword>
<keyword evidence="3" id="KW-0349">Heme</keyword>
<dbReference type="Pfam" id="PF03404">
    <property type="entry name" value="Mo-co_dimer"/>
    <property type="match status" value="1"/>
</dbReference>
<reference evidence="9 10" key="1">
    <citation type="submission" date="2019-06" db="EMBL/GenBank/DDBJ databases">
        <authorList>
            <person name="Li M."/>
        </authorList>
    </citation>
    <scope>NUCLEOTIDE SEQUENCE [LARGE SCALE GENOMIC DNA]</scope>
    <source>
        <strain evidence="9 10">BGMRC6574</strain>
    </source>
</reference>
<dbReference type="GO" id="GO:0006790">
    <property type="term" value="P:sulfur compound metabolic process"/>
    <property type="evidence" value="ECO:0007669"/>
    <property type="project" value="TreeGrafter"/>
</dbReference>
<keyword evidence="5" id="KW-0560">Oxidoreductase</keyword>
<dbReference type="EMBL" id="VHLH01000052">
    <property type="protein sequence ID" value="TPW25798.1"/>
    <property type="molecule type" value="Genomic_DNA"/>
</dbReference>
<evidence type="ECO:0000256" key="6">
    <source>
        <dbReference type="ARBA" id="ARBA00023004"/>
    </source>
</evidence>
<dbReference type="Pfam" id="PF00174">
    <property type="entry name" value="Oxidored_molyb"/>
    <property type="match status" value="1"/>
</dbReference>
<evidence type="ECO:0000259" key="8">
    <source>
        <dbReference type="Pfam" id="PF03404"/>
    </source>
</evidence>
<comment type="caution">
    <text evidence="9">The sequence shown here is derived from an EMBL/GenBank/DDBJ whole genome shotgun (WGS) entry which is preliminary data.</text>
</comment>
<dbReference type="InterPro" id="IPR000572">
    <property type="entry name" value="OxRdtase_Mopterin-bd_dom"/>
</dbReference>
<keyword evidence="2" id="KW-0500">Molybdenum</keyword>
<feature type="domain" description="Oxidoreductase molybdopterin-binding" evidence="7">
    <location>
        <begin position="42"/>
        <end position="217"/>
    </location>
</feature>
<dbReference type="Proteomes" id="UP000320314">
    <property type="component" value="Unassembled WGS sequence"/>
</dbReference>
<dbReference type="InterPro" id="IPR022407">
    <property type="entry name" value="OxRdtase_Mopterin_BS"/>
</dbReference>
<evidence type="ECO:0000256" key="3">
    <source>
        <dbReference type="ARBA" id="ARBA00022617"/>
    </source>
</evidence>
<name>A0A506TXB4_9HYPH</name>
<dbReference type="SUPFAM" id="SSF81296">
    <property type="entry name" value="E set domains"/>
    <property type="match status" value="1"/>
</dbReference>
<gene>
    <name evidence="9" type="ORF">FJU11_17740</name>
</gene>
<dbReference type="InterPro" id="IPR036374">
    <property type="entry name" value="OxRdtase_Mopterin-bd_sf"/>
</dbReference>
<proteinExistence type="predicted"/>
<dbReference type="InterPro" id="IPR008335">
    <property type="entry name" value="Mopterin_OxRdtase_euk"/>
</dbReference>
<evidence type="ECO:0000256" key="2">
    <source>
        <dbReference type="ARBA" id="ARBA00022505"/>
    </source>
</evidence>
<dbReference type="GO" id="GO:0020037">
    <property type="term" value="F:heme binding"/>
    <property type="evidence" value="ECO:0007669"/>
    <property type="project" value="TreeGrafter"/>
</dbReference>
<comment type="cofactor">
    <cofactor evidence="1">
        <name>Mo-molybdopterin</name>
        <dbReference type="ChEBI" id="CHEBI:71302"/>
    </cofactor>
</comment>
<evidence type="ECO:0000256" key="5">
    <source>
        <dbReference type="ARBA" id="ARBA00023002"/>
    </source>
</evidence>
<dbReference type="PRINTS" id="PR00407">
    <property type="entry name" value="EUMOPTERIN"/>
</dbReference>
<dbReference type="Gene3D" id="2.60.40.650">
    <property type="match status" value="1"/>
</dbReference>
<dbReference type="RefSeq" id="WP_141168410.1">
    <property type="nucleotide sequence ID" value="NZ_VHLH01000052.1"/>
</dbReference>
<feature type="domain" description="Moybdenum cofactor oxidoreductase dimerisation" evidence="8">
    <location>
        <begin position="243"/>
        <end position="359"/>
    </location>
</feature>
<protein>
    <submittedName>
        <fullName evidence="9">Molybdopterin oxidoreductase</fullName>
    </submittedName>
</protein>
<dbReference type="OrthoDB" id="9795587at2"/>
<dbReference type="Gene3D" id="3.90.420.10">
    <property type="entry name" value="Oxidoreductase, molybdopterin-binding domain"/>
    <property type="match status" value="1"/>
</dbReference>
<dbReference type="PANTHER" id="PTHR19372:SF7">
    <property type="entry name" value="SULFITE OXIDASE, MITOCHONDRIAL"/>
    <property type="match status" value="1"/>
</dbReference>
<dbReference type="GO" id="GO:0043546">
    <property type="term" value="F:molybdopterin cofactor binding"/>
    <property type="evidence" value="ECO:0007669"/>
    <property type="project" value="InterPro"/>
</dbReference>
<accession>A0A506TXB4</accession>
<evidence type="ECO:0000313" key="9">
    <source>
        <dbReference type="EMBL" id="TPW25798.1"/>
    </source>
</evidence>
<dbReference type="PROSITE" id="PS00559">
    <property type="entry name" value="MOLYBDOPTERIN_EUK"/>
    <property type="match status" value="1"/>
</dbReference>
<keyword evidence="4" id="KW-0479">Metal-binding</keyword>
<dbReference type="SUPFAM" id="SSF56524">
    <property type="entry name" value="Oxidoreductase molybdopterin-binding domain"/>
    <property type="match status" value="1"/>
</dbReference>
<sequence>MPISTKPNLTVRREHPFNAETPAERLVAAMTTPTADFYVRNHGSMPEPDTATHRLSVGGMVEKPLDLDLATLEKDFERREVRALMQCAGNRRRDLLAVAPVAGDPWGPGALGNADWSGVSLADVLKAAGVKEGKGLHVAIDCLDECEMDGETFTYGVSIPLEKAMHPLTLIATGMNGEALTREHGAPMRIVAPGFAGARNAKWVRAITVQDHPSDNPIQRTEYKLFPSEITAETADPAKGMTIEPMPLNSAICIPANHANLKEGRTTVAGWAVSGSHPIARVELSLDGGRSWLQTELENDTDHPWSWTLWSIEVPLCVGDHELVARAFDAAGQTQPSLSDDTWNYKGYLENAWHRVHVVVG</sequence>
<evidence type="ECO:0000259" key="7">
    <source>
        <dbReference type="Pfam" id="PF00174"/>
    </source>
</evidence>